<dbReference type="InterPro" id="IPR029045">
    <property type="entry name" value="ClpP/crotonase-like_dom_sf"/>
</dbReference>
<comment type="similarity">
    <text evidence="1">Belongs to the enoyl-CoA hydratase/isomerase family.</text>
</comment>
<keyword evidence="4" id="KW-1185">Reference proteome</keyword>
<dbReference type="Gene3D" id="3.90.226.10">
    <property type="entry name" value="2-enoyl-CoA Hydratase, Chain A, domain 1"/>
    <property type="match status" value="1"/>
</dbReference>
<evidence type="ECO:0000256" key="2">
    <source>
        <dbReference type="SAM" id="MobiDB-lite"/>
    </source>
</evidence>
<gene>
    <name evidence="3" type="ORF">GCM10010191_18000</name>
</gene>
<reference evidence="3 4" key="1">
    <citation type="journal article" date="2019" name="Int. J. Syst. Evol. Microbiol.">
        <title>The Global Catalogue of Microorganisms (GCM) 10K type strain sequencing project: providing services to taxonomists for standard genome sequencing and annotation.</title>
        <authorList>
            <consortium name="The Broad Institute Genomics Platform"/>
            <consortium name="The Broad Institute Genome Sequencing Center for Infectious Disease"/>
            <person name="Wu L."/>
            <person name="Ma J."/>
        </authorList>
    </citation>
    <scope>NUCLEOTIDE SEQUENCE [LARGE SCALE GENOMIC DNA]</scope>
    <source>
        <strain evidence="3 4">JCM 3325</strain>
    </source>
</reference>
<dbReference type="SUPFAM" id="SSF52096">
    <property type="entry name" value="ClpP/crotonase"/>
    <property type="match status" value="1"/>
</dbReference>
<comment type="caution">
    <text evidence="3">The sequence shown here is derived from an EMBL/GenBank/DDBJ whole genome shotgun (WGS) entry which is preliminary data.</text>
</comment>
<accession>A0ABN3IPX0</accession>
<sequence length="286" mass="31714">MSEQPDTGRPGTEPVLYEVDEEGVATLTLNRPERRNAWNLPMERRFFELLDRAAADPDVRVVIITGAGTAFCPGMDMRRLEQNSRPGESLSFNDRPPMYGRRLLPKPMIAAINGGCAGIGLIQALICDVRFAARGARFTTAFTRRGLAGEYNMPYVLPRVIGLENALDLLLSGRTFDADEAKELGLVSRVVEPDGLMDSVRAYARDIARNCSPRAMAVVRHQVYGDLDREFTEALARSYSVMEYFAGSADFQEGVDSFTQKRPPTFEGLPPDFDPEDATRDPFLPG</sequence>
<dbReference type="PANTHER" id="PTHR43802">
    <property type="entry name" value="ENOYL-COA HYDRATASE"/>
    <property type="match status" value="1"/>
</dbReference>
<name>A0ABN3IPX0_9ACTN</name>
<dbReference type="Pfam" id="PF00378">
    <property type="entry name" value="ECH_1"/>
    <property type="match status" value="1"/>
</dbReference>
<evidence type="ECO:0000256" key="1">
    <source>
        <dbReference type="ARBA" id="ARBA00005254"/>
    </source>
</evidence>
<organism evidence="3 4">
    <name type="scientific">Actinomadura vinacea</name>
    <dbReference type="NCBI Taxonomy" id="115336"/>
    <lineage>
        <taxon>Bacteria</taxon>
        <taxon>Bacillati</taxon>
        <taxon>Actinomycetota</taxon>
        <taxon>Actinomycetes</taxon>
        <taxon>Streptosporangiales</taxon>
        <taxon>Thermomonosporaceae</taxon>
        <taxon>Actinomadura</taxon>
    </lineage>
</organism>
<protein>
    <submittedName>
        <fullName evidence="3">Enoyl-CoA hydratase</fullName>
    </submittedName>
</protein>
<dbReference type="Proteomes" id="UP001501231">
    <property type="component" value="Unassembled WGS sequence"/>
</dbReference>
<dbReference type="EMBL" id="BAAARW010000006">
    <property type="protein sequence ID" value="GAA2409769.1"/>
    <property type="molecule type" value="Genomic_DNA"/>
</dbReference>
<feature type="region of interest" description="Disordered" evidence="2">
    <location>
        <begin position="259"/>
        <end position="286"/>
    </location>
</feature>
<dbReference type="PANTHER" id="PTHR43802:SF1">
    <property type="entry name" value="IP11341P-RELATED"/>
    <property type="match status" value="1"/>
</dbReference>
<dbReference type="CDD" id="cd06558">
    <property type="entry name" value="crotonase-like"/>
    <property type="match status" value="1"/>
</dbReference>
<proteinExistence type="inferred from homology"/>
<dbReference type="RefSeq" id="WP_344588178.1">
    <property type="nucleotide sequence ID" value="NZ_BAAARW010000006.1"/>
</dbReference>
<dbReference type="InterPro" id="IPR001753">
    <property type="entry name" value="Enoyl-CoA_hydra/iso"/>
</dbReference>
<evidence type="ECO:0000313" key="3">
    <source>
        <dbReference type="EMBL" id="GAA2409769.1"/>
    </source>
</evidence>
<evidence type="ECO:0000313" key="4">
    <source>
        <dbReference type="Proteomes" id="UP001501231"/>
    </source>
</evidence>